<dbReference type="AlphaFoldDB" id="A0A918N5W7"/>
<proteinExistence type="predicted"/>
<dbReference type="Proteomes" id="UP000626148">
    <property type="component" value="Unassembled WGS sequence"/>
</dbReference>
<name>A0A918N5W7_9GAMM</name>
<protein>
    <submittedName>
        <fullName evidence="2">Protein hupE</fullName>
    </submittedName>
</protein>
<feature type="transmembrane region" description="Helical" evidence="1">
    <location>
        <begin position="38"/>
        <end position="57"/>
    </location>
</feature>
<keyword evidence="3" id="KW-1185">Reference proteome</keyword>
<reference evidence="2" key="1">
    <citation type="journal article" date="2014" name="Int. J. Syst. Evol. Microbiol.">
        <title>Complete genome sequence of Corynebacterium casei LMG S-19264T (=DSM 44701T), isolated from a smear-ripened cheese.</title>
        <authorList>
            <consortium name="US DOE Joint Genome Institute (JGI-PGF)"/>
            <person name="Walter F."/>
            <person name="Albersmeier A."/>
            <person name="Kalinowski J."/>
            <person name="Ruckert C."/>
        </authorList>
    </citation>
    <scope>NUCLEOTIDE SEQUENCE</scope>
    <source>
        <strain evidence="2">KCTC 22169</strain>
    </source>
</reference>
<gene>
    <name evidence="2" type="ORF">GCM10007392_07960</name>
</gene>
<feature type="transmembrane region" description="Helical" evidence="1">
    <location>
        <begin position="142"/>
        <end position="167"/>
    </location>
</feature>
<dbReference type="InterPro" id="IPR007038">
    <property type="entry name" value="HupE_UreJ"/>
</dbReference>
<dbReference type="EMBL" id="BMXR01000002">
    <property type="protein sequence ID" value="GGX43619.1"/>
    <property type="molecule type" value="Genomic_DNA"/>
</dbReference>
<feature type="transmembrane region" description="Helical" evidence="1">
    <location>
        <begin position="69"/>
        <end position="88"/>
    </location>
</feature>
<dbReference type="PIRSF" id="PIRSF016919">
    <property type="entry name" value="HupE_UreJ"/>
    <property type="match status" value="1"/>
</dbReference>
<keyword evidence="1" id="KW-1133">Transmembrane helix</keyword>
<keyword evidence="1" id="KW-0812">Transmembrane</keyword>
<evidence type="ECO:0000313" key="2">
    <source>
        <dbReference type="EMBL" id="GGX43619.1"/>
    </source>
</evidence>
<comment type="caution">
    <text evidence="2">The sequence shown here is derived from an EMBL/GenBank/DDBJ whole genome shotgun (WGS) entry which is preliminary data.</text>
</comment>
<feature type="transmembrane region" description="Helical" evidence="1">
    <location>
        <begin position="173"/>
        <end position="190"/>
    </location>
</feature>
<dbReference type="RefSeq" id="WP_189607202.1">
    <property type="nucleotide sequence ID" value="NZ_BMXR01000002.1"/>
</dbReference>
<organism evidence="2 3">
    <name type="scientific">Saccharospirillum salsuginis</name>
    <dbReference type="NCBI Taxonomy" id="418750"/>
    <lineage>
        <taxon>Bacteria</taxon>
        <taxon>Pseudomonadati</taxon>
        <taxon>Pseudomonadota</taxon>
        <taxon>Gammaproteobacteria</taxon>
        <taxon>Oceanospirillales</taxon>
        <taxon>Saccharospirillaceae</taxon>
        <taxon>Saccharospirillum</taxon>
    </lineage>
</organism>
<evidence type="ECO:0000313" key="3">
    <source>
        <dbReference type="Proteomes" id="UP000626148"/>
    </source>
</evidence>
<keyword evidence="1" id="KW-0472">Membrane</keyword>
<dbReference type="Pfam" id="PF04955">
    <property type="entry name" value="HupE_UreJ"/>
    <property type="match status" value="1"/>
</dbReference>
<accession>A0A918N5W7</accession>
<sequence length="191" mass="18874">MTGNAKHIGLFILTGFPTLALAHTGHGTESGFTAGLTHPIGGLDHILALVAVGFWGAHLGGSARWQLPLAFVAAMLVGGALGMAGIALPGVEPMILVSSIVIGLALAISGKLNTGLAAALCAGFAIFHGVAHGAEMPVASSALGYAAGFALATAALHVCGLASAQVARRVPSVHRWAGVLFAVGGLVFGLS</sequence>
<feature type="transmembrane region" description="Helical" evidence="1">
    <location>
        <begin position="100"/>
        <end position="130"/>
    </location>
</feature>
<evidence type="ECO:0000256" key="1">
    <source>
        <dbReference type="SAM" id="Phobius"/>
    </source>
</evidence>
<reference evidence="2" key="2">
    <citation type="submission" date="2020-09" db="EMBL/GenBank/DDBJ databases">
        <authorList>
            <person name="Sun Q."/>
            <person name="Kim S."/>
        </authorList>
    </citation>
    <scope>NUCLEOTIDE SEQUENCE</scope>
    <source>
        <strain evidence="2">KCTC 22169</strain>
    </source>
</reference>